<feature type="compositionally biased region" description="Polar residues" evidence="1">
    <location>
        <begin position="41"/>
        <end position="56"/>
    </location>
</feature>
<name>A0A9P6B8F3_9AGAM</name>
<evidence type="ECO:0000256" key="1">
    <source>
        <dbReference type="SAM" id="MobiDB-lite"/>
    </source>
</evidence>
<sequence>MKFSKAIPAIAWAVAQRVDATPVLGYPLSPNPSGNGLAMRSTYTGSDSWQASSSHPTRARDHARNPWHLPHPHNHSHHHRPPTHANAHPNRLDRPHSPSTNLNVVGSNGVEIDIVPGGWTNPTAHPGPKIPTAESHPIATPSSDGVGIEPPSHDGWRDATMSWYDGKVLQDPPVITGQRGQVAAKLPIISQQIHRSLLPWSGTIDTPHAMIL</sequence>
<organism evidence="2 3">
    <name type="scientific">Hydnum rufescens UP504</name>
    <dbReference type="NCBI Taxonomy" id="1448309"/>
    <lineage>
        <taxon>Eukaryota</taxon>
        <taxon>Fungi</taxon>
        <taxon>Dikarya</taxon>
        <taxon>Basidiomycota</taxon>
        <taxon>Agaricomycotina</taxon>
        <taxon>Agaricomycetes</taxon>
        <taxon>Cantharellales</taxon>
        <taxon>Hydnaceae</taxon>
        <taxon>Hydnum</taxon>
    </lineage>
</organism>
<reference evidence="2" key="1">
    <citation type="journal article" date="2020" name="Nat. Commun.">
        <title>Large-scale genome sequencing of mycorrhizal fungi provides insights into the early evolution of symbiotic traits.</title>
        <authorList>
            <person name="Miyauchi S."/>
            <person name="Kiss E."/>
            <person name="Kuo A."/>
            <person name="Drula E."/>
            <person name="Kohler A."/>
            <person name="Sanchez-Garcia M."/>
            <person name="Morin E."/>
            <person name="Andreopoulos B."/>
            <person name="Barry K.W."/>
            <person name="Bonito G."/>
            <person name="Buee M."/>
            <person name="Carver A."/>
            <person name="Chen C."/>
            <person name="Cichocki N."/>
            <person name="Clum A."/>
            <person name="Culley D."/>
            <person name="Crous P.W."/>
            <person name="Fauchery L."/>
            <person name="Girlanda M."/>
            <person name="Hayes R.D."/>
            <person name="Keri Z."/>
            <person name="LaButti K."/>
            <person name="Lipzen A."/>
            <person name="Lombard V."/>
            <person name="Magnuson J."/>
            <person name="Maillard F."/>
            <person name="Murat C."/>
            <person name="Nolan M."/>
            <person name="Ohm R.A."/>
            <person name="Pangilinan J."/>
            <person name="Pereira M.F."/>
            <person name="Perotto S."/>
            <person name="Peter M."/>
            <person name="Pfister S."/>
            <person name="Riley R."/>
            <person name="Sitrit Y."/>
            <person name="Stielow J.B."/>
            <person name="Szollosi G."/>
            <person name="Zifcakova L."/>
            <person name="Stursova M."/>
            <person name="Spatafora J.W."/>
            <person name="Tedersoo L."/>
            <person name="Vaario L.M."/>
            <person name="Yamada A."/>
            <person name="Yan M."/>
            <person name="Wang P."/>
            <person name="Xu J."/>
            <person name="Bruns T."/>
            <person name="Baldrian P."/>
            <person name="Vilgalys R."/>
            <person name="Dunand C."/>
            <person name="Henrissat B."/>
            <person name="Grigoriev I.V."/>
            <person name="Hibbett D."/>
            <person name="Nagy L.G."/>
            <person name="Martin F.M."/>
        </authorList>
    </citation>
    <scope>NUCLEOTIDE SEQUENCE</scope>
    <source>
        <strain evidence="2">UP504</strain>
    </source>
</reference>
<accession>A0A9P6B8F3</accession>
<dbReference type="OrthoDB" id="406505at2759"/>
<gene>
    <name evidence="2" type="ORF">BS47DRAFT_1079051</name>
</gene>
<evidence type="ECO:0000313" key="2">
    <source>
        <dbReference type="EMBL" id="KAF9519679.1"/>
    </source>
</evidence>
<evidence type="ECO:0000313" key="3">
    <source>
        <dbReference type="Proteomes" id="UP000886523"/>
    </source>
</evidence>
<dbReference type="EMBL" id="MU128916">
    <property type="protein sequence ID" value="KAF9519679.1"/>
    <property type="molecule type" value="Genomic_DNA"/>
</dbReference>
<feature type="region of interest" description="Disordered" evidence="1">
    <location>
        <begin position="29"/>
        <end position="105"/>
    </location>
</feature>
<keyword evidence="3" id="KW-1185">Reference proteome</keyword>
<comment type="caution">
    <text evidence="2">The sequence shown here is derived from an EMBL/GenBank/DDBJ whole genome shotgun (WGS) entry which is preliminary data.</text>
</comment>
<dbReference type="Proteomes" id="UP000886523">
    <property type="component" value="Unassembled WGS sequence"/>
</dbReference>
<feature type="compositionally biased region" description="Basic residues" evidence="1">
    <location>
        <begin position="70"/>
        <end position="82"/>
    </location>
</feature>
<proteinExistence type="predicted"/>
<dbReference type="AlphaFoldDB" id="A0A9P6B8F3"/>
<protein>
    <submittedName>
        <fullName evidence="2">Uncharacterized protein</fullName>
    </submittedName>
</protein>